<evidence type="ECO:0000313" key="2">
    <source>
        <dbReference type="EMBL" id="KAF5191033.1"/>
    </source>
</evidence>
<keyword evidence="3" id="KW-1185">Reference proteome</keyword>
<evidence type="ECO:0000313" key="3">
    <source>
        <dbReference type="Proteomes" id="UP000554482"/>
    </source>
</evidence>
<name>A0A7J6W1Q4_THATH</name>
<organism evidence="2 3">
    <name type="scientific">Thalictrum thalictroides</name>
    <name type="common">Rue-anemone</name>
    <name type="synonym">Anemone thalictroides</name>
    <dbReference type="NCBI Taxonomy" id="46969"/>
    <lineage>
        <taxon>Eukaryota</taxon>
        <taxon>Viridiplantae</taxon>
        <taxon>Streptophyta</taxon>
        <taxon>Embryophyta</taxon>
        <taxon>Tracheophyta</taxon>
        <taxon>Spermatophyta</taxon>
        <taxon>Magnoliopsida</taxon>
        <taxon>Ranunculales</taxon>
        <taxon>Ranunculaceae</taxon>
        <taxon>Thalictroideae</taxon>
        <taxon>Thalictrum</taxon>
    </lineage>
</organism>
<dbReference type="AlphaFoldDB" id="A0A7J6W1Q4"/>
<gene>
    <name evidence="2" type="ORF">FRX31_019381</name>
</gene>
<dbReference type="OrthoDB" id="1932754at2759"/>
<comment type="caution">
    <text evidence="2">The sequence shown here is derived from an EMBL/GenBank/DDBJ whole genome shotgun (WGS) entry which is preliminary data.</text>
</comment>
<dbReference type="InterPro" id="IPR004332">
    <property type="entry name" value="Transposase_MuDR"/>
</dbReference>
<sequence>MAPPLGKKLFVIHYDGCWGRIRHGSITRADYKGGKLKCLTLDGDILQYMDLRKEVLSLLGEELSSEAEVYMACLISGSFYSITHDDHLMHMWAHLKPAPDKRFHMYVGSKSQNPCKTSSSKTNESYGNELGENIMLGDGLSQDKHLMTTTVATVINDWADVIISGQAFDDAPEMDNDSVTKMVEMPDCEFGEDGNGLSDSSDEDEADRHGFVHKEDYGPIVDLNAGYFSSHSSLEDDAEYVPNESEDEFDSENEGHYAYDDEELTVVKARNEWEMEIEKEGEEEFNSLMRLTENVFEKEENERINDPDPTVRVGELVEGMEWESMNEARACFKKYAIERNFSYKQVKNVKKRIRLVCKDVTCGWKLLASTKADKITVKLRSISGVHTCQADGKNKNSHAFSLGYARIGRFC</sequence>
<dbReference type="EMBL" id="JABWDY010023305">
    <property type="protein sequence ID" value="KAF5191033.1"/>
    <property type="molecule type" value="Genomic_DNA"/>
</dbReference>
<dbReference type="Pfam" id="PF03108">
    <property type="entry name" value="DBD_Tnp_Mut"/>
    <property type="match status" value="1"/>
</dbReference>
<reference evidence="2 3" key="1">
    <citation type="submission" date="2020-06" db="EMBL/GenBank/DDBJ databases">
        <title>Transcriptomic and genomic resources for Thalictrum thalictroides and T. hernandezii: Facilitating candidate gene discovery in an emerging model plant lineage.</title>
        <authorList>
            <person name="Arias T."/>
            <person name="Riano-Pachon D.M."/>
            <person name="Di Stilio V.S."/>
        </authorList>
    </citation>
    <scope>NUCLEOTIDE SEQUENCE [LARGE SCALE GENOMIC DNA]</scope>
    <source>
        <strain evidence="3">cv. WT478/WT964</strain>
        <tissue evidence="2">Leaves</tissue>
    </source>
</reference>
<proteinExistence type="predicted"/>
<dbReference type="Proteomes" id="UP000554482">
    <property type="component" value="Unassembled WGS sequence"/>
</dbReference>
<accession>A0A7J6W1Q4</accession>
<protein>
    <recommendedName>
        <fullName evidence="1">Transposase MuDR plant domain-containing protein</fullName>
    </recommendedName>
</protein>
<evidence type="ECO:0000259" key="1">
    <source>
        <dbReference type="Pfam" id="PF03108"/>
    </source>
</evidence>
<feature type="domain" description="Transposase MuDR plant" evidence="1">
    <location>
        <begin position="316"/>
        <end position="376"/>
    </location>
</feature>